<dbReference type="RefSeq" id="WP_168445975.1">
    <property type="nucleotide sequence ID" value="NZ_JAAXOW010000001.1"/>
</dbReference>
<feature type="transmembrane region" description="Helical" evidence="5">
    <location>
        <begin position="233"/>
        <end position="254"/>
    </location>
</feature>
<comment type="subcellular location">
    <subcellularLocation>
        <location evidence="1">Membrane</location>
        <topology evidence="1">Multi-pass membrane protein</topology>
    </subcellularLocation>
</comment>
<feature type="transmembrane region" description="Helical" evidence="5">
    <location>
        <begin position="141"/>
        <end position="164"/>
    </location>
</feature>
<evidence type="ECO:0000313" key="8">
    <source>
        <dbReference type="Proteomes" id="UP000774283"/>
    </source>
</evidence>
<feature type="transmembrane region" description="Helical" evidence="5">
    <location>
        <begin position="109"/>
        <end position="129"/>
    </location>
</feature>
<evidence type="ECO:0000256" key="1">
    <source>
        <dbReference type="ARBA" id="ARBA00004141"/>
    </source>
</evidence>
<reference evidence="7 8" key="1">
    <citation type="submission" date="2020-04" db="EMBL/GenBank/DDBJ databases">
        <title>MicrobeNet Type strains.</title>
        <authorList>
            <person name="Nicholson A.C."/>
        </authorList>
    </citation>
    <scope>NUCLEOTIDE SEQUENCE [LARGE SCALE GENOMIC DNA]</scope>
    <source>
        <strain evidence="7 8">ATCC BAA-789</strain>
    </source>
</reference>
<dbReference type="GO" id="GO:0016020">
    <property type="term" value="C:membrane"/>
    <property type="evidence" value="ECO:0007669"/>
    <property type="project" value="UniProtKB-SubCell"/>
</dbReference>
<dbReference type="InterPro" id="IPR013525">
    <property type="entry name" value="ABC2_TM"/>
</dbReference>
<dbReference type="Pfam" id="PF01061">
    <property type="entry name" value="ABC2_membrane"/>
    <property type="match status" value="1"/>
</dbReference>
<organism evidence="7 8">
    <name type="scientific">Sanguibacter hominis ATCC BAA-789</name>
    <dbReference type="NCBI Taxonomy" id="1312740"/>
    <lineage>
        <taxon>Bacteria</taxon>
        <taxon>Bacillati</taxon>
        <taxon>Actinomycetota</taxon>
        <taxon>Actinomycetes</taxon>
        <taxon>Micrococcales</taxon>
        <taxon>Sanguibacteraceae</taxon>
        <taxon>Sanguibacter</taxon>
    </lineage>
</organism>
<feature type="domain" description="ABC-2 type transporter transmembrane" evidence="6">
    <location>
        <begin position="34"/>
        <end position="217"/>
    </location>
</feature>
<keyword evidence="8" id="KW-1185">Reference proteome</keyword>
<evidence type="ECO:0000256" key="2">
    <source>
        <dbReference type="ARBA" id="ARBA00022692"/>
    </source>
</evidence>
<feature type="transmembrane region" description="Helical" evidence="5">
    <location>
        <begin position="26"/>
        <end position="48"/>
    </location>
</feature>
<dbReference type="Proteomes" id="UP000774283">
    <property type="component" value="Unassembled WGS sequence"/>
</dbReference>
<feature type="transmembrane region" description="Helical" evidence="5">
    <location>
        <begin position="60"/>
        <end position="82"/>
    </location>
</feature>
<sequence>MRGLVANVQAGALIAWRTLPELGSPALVVVRLVLVPGFTALFYLAIASRGDLGDASFGDALAAACVAAGVAAAVSCATLLSFDRFEGTTEQWALADRRAASLVSIGRNAVVLAFGFCSGVSSILALAAFRAVDLRDDGRVGLAVACLLVASLSGVGLGLFVGVVSATMRDSLLLVNLTELGLPVFAGAAAAITNLPAPAFWLAAALPTGWVTEAARSAGAAHSAGAAQPASGYLVAALVTGAVWAAAAVALGAARARRRRDGRSVATF</sequence>
<comment type="caution">
    <text evidence="7">The sequence shown here is derived from an EMBL/GenBank/DDBJ whole genome shotgun (WGS) entry which is preliminary data.</text>
</comment>
<dbReference type="EMBL" id="JAAXOW010000001">
    <property type="protein sequence ID" value="NKX91864.1"/>
    <property type="molecule type" value="Genomic_DNA"/>
</dbReference>
<dbReference type="AlphaFoldDB" id="A0A9X5IQH0"/>
<proteinExistence type="predicted"/>
<evidence type="ECO:0000313" key="7">
    <source>
        <dbReference type="EMBL" id="NKX91864.1"/>
    </source>
</evidence>
<accession>A0A9X5IQH0</accession>
<keyword evidence="4 5" id="KW-0472">Membrane</keyword>
<gene>
    <name evidence="7" type="ORF">HF995_00995</name>
</gene>
<evidence type="ECO:0000256" key="4">
    <source>
        <dbReference type="ARBA" id="ARBA00023136"/>
    </source>
</evidence>
<keyword evidence="2 5" id="KW-0812">Transmembrane</keyword>
<evidence type="ECO:0000259" key="6">
    <source>
        <dbReference type="Pfam" id="PF01061"/>
    </source>
</evidence>
<evidence type="ECO:0000256" key="3">
    <source>
        <dbReference type="ARBA" id="ARBA00022989"/>
    </source>
</evidence>
<evidence type="ECO:0000256" key="5">
    <source>
        <dbReference type="SAM" id="Phobius"/>
    </source>
</evidence>
<keyword evidence="3 5" id="KW-1133">Transmembrane helix</keyword>
<name>A0A9X5IQH0_9MICO</name>
<dbReference type="GO" id="GO:0140359">
    <property type="term" value="F:ABC-type transporter activity"/>
    <property type="evidence" value="ECO:0007669"/>
    <property type="project" value="InterPro"/>
</dbReference>
<protein>
    <submittedName>
        <fullName evidence="7">ABC transporter permease</fullName>
    </submittedName>
</protein>